<dbReference type="FunFam" id="3.10.450.40:FF:000016">
    <property type="entry name" value="Predicted protein"/>
    <property type="match status" value="1"/>
</dbReference>
<evidence type="ECO:0008006" key="4">
    <source>
        <dbReference type="Google" id="ProtNLM"/>
    </source>
</evidence>
<evidence type="ECO:0000313" key="2">
    <source>
        <dbReference type="EMBL" id="PHT46251.1"/>
    </source>
</evidence>
<dbReference type="AlphaFoldDB" id="A0A2G2WM07"/>
<organism evidence="2 3">
    <name type="scientific">Capsicum baccatum</name>
    <name type="common">Peruvian pepper</name>
    <dbReference type="NCBI Taxonomy" id="33114"/>
    <lineage>
        <taxon>Eukaryota</taxon>
        <taxon>Viridiplantae</taxon>
        <taxon>Streptophyta</taxon>
        <taxon>Embryophyta</taxon>
        <taxon>Tracheophyta</taxon>
        <taxon>Spermatophyta</taxon>
        <taxon>Magnoliopsida</taxon>
        <taxon>eudicotyledons</taxon>
        <taxon>Gunneridae</taxon>
        <taxon>Pentapetalae</taxon>
        <taxon>asterids</taxon>
        <taxon>lamiids</taxon>
        <taxon>Solanales</taxon>
        <taxon>Solanaceae</taxon>
        <taxon>Solanoideae</taxon>
        <taxon>Capsiceae</taxon>
        <taxon>Capsicum</taxon>
    </lineage>
</organism>
<protein>
    <recommendedName>
        <fullName evidence="4">Protein DCL, chloroplastic</fullName>
    </recommendedName>
</protein>
<dbReference type="Gene3D" id="3.10.450.40">
    <property type="match status" value="1"/>
</dbReference>
<evidence type="ECO:0000256" key="1">
    <source>
        <dbReference type="SAM" id="MobiDB-lite"/>
    </source>
</evidence>
<proteinExistence type="predicted"/>
<dbReference type="GO" id="GO:1901259">
    <property type="term" value="P:chloroplast rRNA processing"/>
    <property type="evidence" value="ECO:0007669"/>
    <property type="project" value="TreeGrafter"/>
</dbReference>
<dbReference type="GO" id="GO:0017126">
    <property type="term" value="P:nucleologenesis"/>
    <property type="evidence" value="ECO:0007669"/>
    <property type="project" value="TreeGrafter"/>
</dbReference>
<gene>
    <name evidence="2" type="ORF">CQW23_15409</name>
</gene>
<feature type="compositionally biased region" description="Basic residues" evidence="1">
    <location>
        <begin position="224"/>
        <end position="235"/>
    </location>
</feature>
<dbReference type="OrthoDB" id="409625at2759"/>
<dbReference type="GO" id="GO:0005634">
    <property type="term" value="C:nucleus"/>
    <property type="evidence" value="ECO:0007669"/>
    <property type="project" value="TreeGrafter"/>
</dbReference>
<evidence type="ECO:0000313" key="3">
    <source>
        <dbReference type="Proteomes" id="UP000224567"/>
    </source>
</evidence>
<dbReference type="Proteomes" id="UP000224567">
    <property type="component" value="Unassembled WGS sequence"/>
</dbReference>
<dbReference type="Pfam" id="PF11523">
    <property type="entry name" value="DUF3223"/>
    <property type="match status" value="1"/>
</dbReference>
<dbReference type="STRING" id="33114.A0A2G2WM07"/>
<feature type="compositionally biased region" description="Low complexity" evidence="1">
    <location>
        <begin position="7"/>
        <end position="18"/>
    </location>
</feature>
<dbReference type="PANTHER" id="PTHR33415">
    <property type="entry name" value="PROTEIN EMBRYO DEFECTIVE 514"/>
    <property type="match status" value="1"/>
</dbReference>
<dbReference type="GO" id="GO:0009507">
    <property type="term" value="C:chloroplast"/>
    <property type="evidence" value="ECO:0007669"/>
    <property type="project" value="TreeGrafter"/>
</dbReference>
<dbReference type="GO" id="GO:0009658">
    <property type="term" value="P:chloroplast organization"/>
    <property type="evidence" value="ECO:0007669"/>
    <property type="project" value="TreeGrafter"/>
</dbReference>
<dbReference type="InterPro" id="IPR044673">
    <property type="entry name" value="DCL-like"/>
</dbReference>
<feature type="region of interest" description="Disordered" evidence="1">
    <location>
        <begin position="1"/>
        <end position="107"/>
    </location>
</feature>
<comment type="caution">
    <text evidence="2">The sequence shown here is derived from an EMBL/GenBank/DDBJ whole genome shotgun (WGS) entry which is preliminary data.</text>
</comment>
<dbReference type="PANTHER" id="PTHR33415:SF12">
    <property type="entry name" value="PROTEIN EMBRYO DEFECTIVE 514"/>
    <property type="match status" value="1"/>
</dbReference>
<feature type="compositionally biased region" description="Basic and acidic residues" evidence="1">
    <location>
        <begin position="68"/>
        <end position="100"/>
    </location>
</feature>
<accession>A0A2G2WM07</accession>
<dbReference type="EMBL" id="MLFT02000006">
    <property type="protein sequence ID" value="PHT46251.1"/>
    <property type="molecule type" value="Genomic_DNA"/>
</dbReference>
<feature type="region of interest" description="Disordered" evidence="1">
    <location>
        <begin position="214"/>
        <end position="235"/>
    </location>
</feature>
<reference evidence="3" key="2">
    <citation type="journal article" date="2017" name="J. Anim. Genet.">
        <title>Multiple reference genome sequences of hot pepper reveal the massive evolution of plant disease resistance genes by retroduplication.</title>
        <authorList>
            <person name="Kim S."/>
            <person name="Park J."/>
            <person name="Yeom S.-I."/>
            <person name="Kim Y.-M."/>
            <person name="Seo E."/>
            <person name="Kim K.-T."/>
            <person name="Kim M.-S."/>
            <person name="Lee J.M."/>
            <person name="Cheong K."/>
            <person name="Shin H.-S."/>
            <person name="Kim S.-B."/>
            <person name="Han K."/>
            <person name="Lee J."/>
            <person name="Park M."/>
            <person name="Lee H.-A."/>
            <person name="Lee H.-Y."/>
            <person name="Lee Y."/>
            <person name="Oh S."/>
            <person name="Lee J.H."/>
            <person name="Choi E."/>
            <person name="Choi E."/>
            <person name="Lee S.E."/>
            <person name="Jeon J."/>
            <person name="Kim H."/>
            <person name="Choi G."/>
            <person name="Song H."/>
            <person name="Lee J."/>
            <person name="Lee S.-C."/>
            <person name="Kwon J.-K."/>
            <person name="Lee H.-Y."/>
            <person name="Koo N."/>
            <person name="Hong Y."/>
            <person name="Kim R.W."/>
            <person name="Kang W.-H."/>
            <person name="Huh J.H."/>
            <person name="Kang B.-C."/>
            <person name="Yang T.-J."/>
            <person name="Lee Y.-H."/>
            <person name="Bennetzen J.L."/>
            <person name="Choi D."/>
        </authorList>
    </citation>
    <scope>NUCLEOTIDE SEQUENCE [LARGE SCALE GENOMIC DNA]</scope>
    <source>
        <strain evidence="3">cv. PBC81</strain>
    </source>
</reference>
<sequence length="235" mass="25667">MAETEPEAAAATAAAPAPSVETEKEDTSAQDMDIEPQAAAAAAADDDTAESGGSKRSREEENEPENEDATKKLKGDKSVEEERLEKLDGAEKVDDGEKKVGSGPVSVGPKNFGSSVEMFDYFYKLLHSWSPNLNLNKYEHIVLLGLLKKGHLEPDRKIGTGIRAFQIRFHPQFKSRCFFVIREDGSVDDFSFRKCVDHILPLPENMQVKHDANKALARGGKGGGRGRGRGGKPRN</sequence>
<name>A0A2G2WM07_CAPBA</name>
<keyword evidence="3" id="KW-1185">Reference proteome</keyword>
<reference evidence="2 3" key="1">
    <citation type="journal article" date="2017" name="Genome Biol.">
        <title>New reference genome sequences of hot pepper reveal the massive evolution of plant disease-resistance genes by retroduplication.</title>
        <authorList>
            <person name="Kim S."/>
            <person name="Park J."/>
            <person name="Yeom S.I."/>
            <person name="Kim Y.M."/>
            <person name="Seo E."/>
            <person name="Kim K.T."/>
            <person name="Kim M.S."/>
            <person name="Lee J.M."/>
            <person name="Cheong K."/>
            <person name="Shin H.S."/>
            <person name="Kim S.B."/>
            <person name="Han K."/>
            <person name="Lee J."/>
            <person name="Park M."/>
            <person name="Lee H.A."/>
            <person name="Lee H.Y."/>
            <person name="Lee Y."/>
            <person name="Oh S."/>
            <person name="Lee J.H."/>
            <person name="Choi E."/>
            <person name="Choi E."/>
            <person name="Lee S.E."/>
            <person name="Jeon J."/>
            <person name="Kim H."/>
            <person name="Choi G."/>
            <person name="Song H."/>
            <person name="Lee J."/>
            <person name="Lee S.C."/>
            <person name="Kwon J.K."/>
            <person name="Lee H.Y."/>
            <person name="Koo N."/>
            <person name="Hong Y."/>
            <person name="Kim R.W."/>
            <person name="Kang W.H."/>
            <person name="Huh J.H."/>
            <person name="Kang B.C."/>
            <person name="Yang T.J."/>
            <person name="Lee Y.H."/>
            <person name="Bennetzen J.L."/>
            <person name="Choi D."/>
        </authorList>
    </citation>
    <scope>NUCLEOTIDE SEQUENCE [LARGE SCALE GENOMIC DNA]</scope>
    <source>
        <strain evidence="3">cv. PBC81</strain>
    </source>
</reference>